<name>A0ABS8XCI3_9BURK</name>
<proteinExistence type="predicted"/>
<organism evidence="1 2">
    <name type="scientific">Pelomonas caseinilytica</name>
    <dbReference type="NCBI Taxonomy" id="2906763"/>
    <lineage>
        <taxon>Bacteria</taxon>
        <taxon>Pseudomonadati</taxon>
        <taxon>Pseudomonadota</taxon>
        <taxon>Betaproteobacteria</taxon>
        <taxon>Burkholderiales</taxon>
        <taxon>Sphaerotilaceae</taxon>
        <taxon>Roseateles</taxon>
    </lineage>
</organism>
<dbReference type="EMBL" id="JAJTWT010000003">
    <property type="protein sequence ID" value="MCE4537097.1"/>
    <property type="molecule type" value="Genomic_DNA"/>
</dbReference>
<comment type="caution">
    <text evidence="1">The sequence shown here is derived from an EMBL/GenBank/DDBJ whole genome shotgun (WGS) entry which is preliminary data.</text>
</comment>
<gene>
    <name evidence="1" type="ORF">LXT12_07525</name>
</gene>
<reference evidence="1 2" key="1">
    <citation type="submission" date="2021-12" db="EMBL/GenBank/DDBJ databases">
        <title>Genome seq of p7.</title>
        <authorList>
            <person name="Seo T."/>
        </authorList>
    </citation>
    <scope>NUCLEOTIDE SEQUENCE [LARGE SCALE GENOMIC DNA]</scope>
    <source>
        <strain evidence="1 2">P7</strain>
    </source>
</reference>
<accession>A0ABS8XCI3</accession>
<protein>
    <submittedName>
        <fullName evidence="1">DUF433 domain-containing protein</fullName>
    </submittedName>
</protein>
<dbReference type="Proteomes" id="UP001201463">
    <property type="component" value="Unassembled WGS sequence"/>
</dbReference>
<evidence type="ECO:0000313" key="1">
    <source>
        <dbReference type="EMBL" id="MCE4537097.1"/>
    </source>
</evidence>
<sequence>MYTLTDAARLIHGDRRAIKRWLYGYDYSSRKGGDRIHRHANPLWTPQYQADDFHENVIGFQDLLELRVVREFVRRGVPLLVVRRCLEAASEMFGADYPFTTRRFVTDGATIYQEALRAGADDDEAEVLDLRTRQYAFREIIKSSLYAGIEYDGGFARRWYPEPRSRMVVIDPVLQFGQPVVEESGIPTASLYASYLAESRNKAVVARLFEITPKQVESAVRFEEKLLRAA</sequence>
<dbReference type="RefSeq" id="WP_233390868.1">
    <property type="nucleotide sequence ID" value="NZ_JAJTWT010000003.1"/>
</dbReference>
<keyword evidence="2" id="KW-1185">Reference proteome</keyword>
<evidence type="ECO:0000313" key="2">
    <source>
        <dbReference type="Proteomes" id="UP001201463"/>
    </source>
</evidence>